<protein>
    <recommendedName>
        <fullName evidence="3">Condensation domain-containing protein</fullName>
    </recommendedName>
</protein>
<dbReference type="EMBL" id="CAJOAX010018622">
    <property type="protein sequence ID" value="CAF4182655.1"/>
    <property type="molecule type" value="Genomic_DNA"/>
</dbReference>
<dbReference type="Gene3D" id="3.30.559.10">
    <property type="entry name" value="Chloramphenicol acetyltransferase-like domain"/>
    <property type="match status" value="2"/>
</dbReference>
<comment type="caution">
    <text evidence="1">The sequence shown here is derived from an EMBL/GenBank/DDBJ whole genome shotgun (WGS) entry which is preliminary data.</text>
</comment>
<evidence type="ECO:0000313" key="2">
    <source>
        <dbReference type="Proteomes" id="UP000663823"/>
    </source>
</evidence>
<organism evidence="1 2">
    <name type="scientific">Rotaria sordida</name>
    <dbReference type="NCBI Taxonomy" id="392033"/>
    <lineage>
        <taxon>Eukaryota</taxon>
        <taxon>Metazoa</taxon>
        <taxon>Spiralia</taxon>
        <taxon>Gnathifera</taxon>
        <taxon>Rotifera</taxon>
        <taxon>Eurotatoria</taxon>
        <taxon>Bdelloidea</taxon>
        <taxon>Philodinida</taxon>
        <taxon>Philodinidae</taxon>
        <taxon>Rotaria</taxon>
    </lineage>
</organism>
<sequence>MTSSFMVSSSTPTGNNRRIELAAMDLWILARINNVFVYPSEINIDQLKDALGRTLSLWPFVVGRTILENDQHHIIEMCDNPIPITLVINNDLKEWSLDSNIIVEANNKLFPIFIDEVQVTKFFNNSSDEPLVHFKLTHIVQSNEWVLEYEADQSVLPIPKQFRDAQSIEEVSKISSDHKLNYDQLNPHFSGKQLAILRMLAGGNSITIQDVLTAYIILTLNKYCYNNNDECRILHTITIVNCRGVSDFIAPQGQVSNSLFMMLSNDFDDPYSLSNIAKTIRQSIIQLRDPKVLEPGIATIDGLIRKNIRNNKFLNLQLVSNEIAINSNFRYDWADLVDFGYTDKCRFYTI</sequence>
<dbReference type="AlphaFoldDB" id="A0A820ABS5"/>
<evidence type="ECO:0008006" key="3">
    <source>
        <dbReference type="Google" id="ProtNLM"/>
    </source>
</evidence>
<accession>A0A820ABS5</accession>
<name>A0A820ABS5_9BILA</name>
<dbReference type="Proteomes" id="UP000663823">
    <property type="component" value="Unassembled WGS sequence"/>
</dbReference>
<proteinExistence type="predicted"/>
<gene>
    <name evidence="1" type="ORF">OTI717_LOCUS37761</name>
</gene>
<dbReference type="InterPro" id="IPR023213">
    <property type="entry name" value="CAT-like_dom_sf"/>
</dbReference>
<reference evidence="1" key="1">
    <citation type="submission" date="2021-02" db="EMBL/GenBank/DDBJ databases">
        <authorList>
            <person name="Nowell W R."/>
        </authorList>
    </citation>
    <scope>NUCLEOTIDE SEQUENCE</scope>
</reference>
<evidence type="ECO:0000313" key="1">
    <source>
        <dbReference type="EMBL" id="CAF4182655.1"/>
    </source>
</evidence>